<dbReference type="Proteomes" id="UP000053660">
    <property type="component" value="Unassembled WGS sequence"/>
</dbReference>
<organism evidence="1 2">
    <name type="scientific">Oesophagostomum dentatum</name>
    <name type="common">Nodular worm</name>
    <dbReference type="NCBI Taxonomy" id="61180"/>
    <lineage>
        <taxon>Eukaryota</taxon>
        <taxon>Metazoa</taxon>
        <taxon>Ecdysozoa</taxon>
        <taxon>Nematoda</taxon>
        <taxon>Chromadorea</taxon>
        <taxon>Rhabditida</taxon>
        <taxon>Rhabditina</taxon>
        <taxon>Rhabditomorpha</taxon>
        <taxon>Strongyloidea</taxon>
        <taxon>Strongylidae</taxon>
        <taxon>Oesophagostomum</taxon>
    </lineage>
</organism>
<keyword evidence="2" id="KW-1185">Reference proteome</keyword>
<name>A0A0B1T4E6_OESDE</name>
<proteinExistence type="predicted"/>
<evidence type="ECO:0000313" key="2">
    <source>
        <dbReference type="Proteomes" id="UP000053660"/>
    </source>
</evidence>
<dbReference type="AlphaFoldDB" id="A0A0B1T4E6"/>
<sequence>MQQHHSIHHISPILCTLHSSTHTVNFTMSPAQYNERTSCSLMSLFVSQQRMRKRSK</sequence>
<gene>
    <name evidence="1" type="ORF">OESDEN_07657</name>
</gene>
<dbReference type="EMBL" id="KN551338">
    <property type="protein sequence ID" value="KHJ92458.1"/>
    <property type="molecule type" value="Genomic_DNA"/>
</dbReference>
<reference evidence="1 2" key="1">
    <citation type="submission" date="2014-03" db="EMBL/GenBank/DDBJ databases">
        <title>Draft genome of the hookworm Oesophagostomum dentatum.</title>
        <authorList>
            <person name="Mitreva M."/>
        </authorList>
    </citation>
    <scope>NUCLEOTIDE SEQUENCE [LARGE SCALE GENOMIC DNA]</scope>
    <source>
        <strain evidence="1 2">OD-Hann</strain>
    </source>
</reference>
<protein>
    <submittedName>
        <fullName evidence="1">Uncharacterized protein</fullName>
    </submittedName>
</protein>
<accession>A0A0B1T4E6</accession>
<evidence type="ECO:0000313" key="1">
    <source>
        <dbReference type="EMBL" id="KHJ92458.1"/>
    </source>
</evidence>